<dbReference type="SUPFAM" id="SSF48498">
    <property type="entry name" value="Tetracyclin repressor-like, C-terminal domain"/>
    <property type="match status" value="1"/>
</dbReference>
<dbReference type="GO" id="GO:0000976">
    <property type="term" value="F:transcription cis-regulatory region binding"/>
    <property type="evidence" value="ECO:0007669"/>
    <property type="project" value="TreeGrafter"/>
</dbReference>
<keyword evidence="2" id="KW-0805">Transcription regulation</keyword>
<dbReference type="Gene3D" id="1.10.10.60">
    <property type="entry name" value="Homeodomain-like"/>
    <property type="match status" value="1"/>
</dbReference>
<dbReference type="RefSeq" id="WP_037261401.1">
    <property type="nucleotide sequence ID" value="NZ_QHKI01000062.1"/>
</dbReference>
<accession>A0A428YRE5</accession>
<evidence type="ECO:0000256" key="3">
    <source>
        <dbReference type="ARBA" id="ARBA00023125"/>
    </source>
</evidence>
<dbReference type="AlphaFoldDB" id="A0A428YRE5"/>
<evidence type="ECO:0000256" key="4">
    <source>
        <dbReference type="ARBA" id="ARBA00023163"/>
    </source>
</evidence>
<comment type="caution">
    <text evidence="7">The sequence shown here is derived from an EMBL/GenBank/DDBJ whole genome shotgun (WGS) entry which is preliminary data.</text>
</comment>
<keyword evidence="1" id="KW-0678">Repressor</keyword>
<reference evidence="7 8" key="1">
    <citation type="submission" date="2018-05" db="EMBL/GenBank/DDBJ databases">
        <title>Evolution of GPA BGCs.</title>
        <authorList>
            <person name="Waglechner N."/>
            <person name="Wright G.D."/>
        </authorList>
    </citation>
    <scope>NUCLEOTIDE SEQUENCE [LARGE SCALE GENOMIC DNA]</scope>
    <source>
        <strain evidence="7 8">A82846</strain>
    </source>
</reference>
<dbReference type="InterPro" id="IPR036271">
    <property type="entry name" value="Tet_transcr_reg_TetR-rel_C_sf"/>
</dbReference>
<keyword evidence="3 5" id="KW-0238">DNA-binding</keyword>
<dbReference type="InterPro" id="IPR001647">
    <property type="entry name" value="HTH_TetR"/>
</dbReference>
<dbReference type="PANTHER" id="PTHR30055">
    <property type="entry name" value="HTH-TYPE TRANSCRIPTIONAL REGULATOR RUTR"/>
    <property type="match status" value="1"/>
</dbReference>
<evidence type="ECO:0000313" key="7">
    <source>
        <dbReference type="EMBL" id="RSM71559.1"/>
    </source>
</evidence>
<dbReference type="GO" id="GO:0045892">
    <property type="term" value="P:negative regulation of DNA-templated transcription"/>
    <property type="evidence" value="ECO:0007669"/>
    <property type="project" value="InterPro"/>
</dbReference>
<keyword evidence="4" id="KW-0804">Transcription</keyword>
<dbReference type="InterPro" id="IPR003012">
    <property type="entry name" value="Tet_transcr_reg_TetR"/>
</dbReference>
<evidence type="ECO:0000313" key="8">
    <source>
        <dbReference type="Proteomes" id="UP000287547"/>
    </source>
</evidence>
<dbReference type="Gene3D" id="1.10.357.10">
    <property type="entry name" value="Tetracycline Repressor, domain 2"/>
    <property type="match status" value="1"/>
</dbReference>
<organism evidence="7 8">
    <name type="scientific">Kibdelosporangium aridum</name>
    <dbReference type="NCBI Taxonomy" id="2030"/>
    <lineage>
        <taxon>Bacteria</taxon>
        <taxon>Bacillati</taxon>
        <taxon>Actinomycetota</taxon>
        <taxon>Actinomycetes</taxon>
        <taxon>Pseudonocardiales</taxon>
        <taxon>Pseudonocardiaceae</taxon>
        <taxon>Kibdelosporangium</taxon>
    </lineage>
</organism>
<protein>
    <submittedName>
        <fullName evidence="7">TetR family transcriptional regulator</fullName>
    </submittedName>
</protein>
<evidence type="ECO:0000256" key="1">
    <source>
        <dbReference type="ARBA" id="ARBA00022491"/>
    </source>
</evidence>
<dbReference type="Proteomes" id="UP000287547">
    <property type="component" value="Unassembled WGS sequence"/>
</dbReference>
<dbReference type="InterPro" id="IPR050109">
    <property type="entry name" value="HTH-type_TetR-like_transc_reg"/>
</dbReference>
<dbReference type="EMBL" id="QHKI01000062">
    <property type="protein sequence ID" value="RSM71559.1"/>
    <property type="molecule type" value="Genomic_DNA"/>
</dbReference>
<gene>
    <name evidence="7" type="ORF">DMH04_43265</name>
</gene>
<evidence type="ECO:0000256" key="5">
    <source>
        <dbReference type="PROSITE-ProRule" id="PRU00335"/>
    </source>
</evidence>
<dbReference type="PRINTS" id="PR00455">
    <property type="entry name" value="HTHTETR"/>
</dbReference>
<dbReference type="Pfam" id="PF00440">
    <property type="entry name" value="TetR_N"/>
    <property type="match status" value="1"/>
</dbReference>
<dbReference type="Pfam" id="PF02909">
    <property type="entry name" value="TetR_C_1"/>
    <property type="match status" value="1"/>
</dbReference>
<dbReference type="PRINTS" id="PR00400">
    <property type="entry name" value="TETREPRESSOR"/>
</dbReference>
<feature type="DNA-binding region" description="H-T-H motif" evidence="5">
    <location>
        <begin position="25"/>
        <end position="44"/>
    </location>
</feature>
<dbReference type="GO" id="GO:0046677">
    <property type="term" value="P:response to antibiotic"/>
    <property type="evidence" value="ECO:0007669"/>
    <property type="project" value="InterPro"/>
</dbReference>
<proteinExistence type="predicted"/>
<dbReference type="GO" id="GO:0003700">
    <property type="term" value="F:DNA-binding transcription factor activity"/>
    <property type="evidence" value="ECO:0007669"/>
    <property type="project" value="TreeGrafter"/>
</dbReference>
<dbReference type="InterPro" id="IPR023772">
    <property type="entry name" value="DNA-bd_HTH_TetR-type_CS"/>
</dbReference>
<name>A0A428YRE5_KIBAR</name>
<dbReference type="SUPFAM" id="SSF46689">
    <property type="entry name" value="Homeodomain-like"/>
    <property type="match status" value="1"/>
</dbReference>
<feature type="domain" description="HTH tetR-type" evidence="6">
    <location>
        <begin position="2"/>
        <end position="62"/>
    </location>
</feature>
<evidence type="ECO:0000259" key="6">
    <source>
        <dbReference type="PROSITE" id="PS50977"/>
    </source>
</evidence>
<evidence type="ECO:0000256" key="2">
    <source>
        <dbReference type="ARBA" id="ARBA00023015"/>
    </source>
</evidence>
<sequence length="210" mass="23252">MKLTVDVIARTALEMLDETGLDGLSMRLLATRLDVQPAALYWHVKNKSQLLDVMAAAIFNCAADGLEAPRAGVTWQEWTAEWVRQLRKAMLRFRDGGRIFANGSVTEPALFRATELALRTLQDAGFEVQPAARSLAALIHYAVGFTIEEQNHVYKSSESAHSALDTARFPLTAQAYVDDNLFDPNTDECFEYGMQIILTGMKAANDIVTP</sequence>
<dbReference type="PANTHER" id="PTHR30055:SF151">
    <property type="entry name" value="TRANSCRIPTIONAL REGULATORY PROTEIN"/>
    <property type="match status" value="1"/>
</dbReference>
<dbReference type="PROSITE" id="PS01081">
    <property type="entry name" value="HTH_TETR_1"/>
    <property type="match status" value="1"/>
</dbReference>
<dbReference type="PROSITE" id="PS50977">
    <property type="entry name" value="HTH_TETR_2"/>
    <property type="match status" value="1"/>
</dbReference>
<dbReference type="InterPro" id="IPR009057">
    <property type="entry name" value="Homeodomain-like_sf"/>
</dbReference>
<dbReference type="InterPro" id="IPR004111">
    <property type="entry name" value="Repressor_TetR_C"/>
</dbReference>
<dbReference type="OrthoDB" id="3819648at2"/>